<evidence type="ECO:0000256" key="2">
    <source>
        <dbReference type="ARBA" id="ARBA00023125"/>
    </source>
</evidence>
<sequence length="239" mass="25697">MTEHGGTSQRRRVIDGLVHRISTGELRPGARLPGENRLAEEFSVSRGTVRKALAELQRQRRIETRTGVGSFVTFDGADLDFSMSWTAALTQAGVDTETEVVLLERRDDPGFAREHGLGTAAFVAVDRVRRITGGPAVSLERSLVPATPDLADLPETGLAGGSLGTELERAGLIPHHGESWAGARPLSPGDAELLGRPPGTVFLHTVRLSFAADGAFVEHVTSLLDPDRFRLHHTFGAAR</sequence>
<keyword evidence="6" id="KW-1185">Reference proteome</keyword>
<accession>A0A7W8VEL9</accession>
<keyword evidence="3" id="KW-0804">Transcription</keyword>
<dbReference type="GO" id="GO:0045892">
    <property type="term" value="P:negative regulation of DNA-templated transcription"/>
    <property type="evidence" value="ECO:0007669"/>
    <property type="project" value="TreeGrafter"/>
</dbReference>
<dbReference type="InterPro" id="IPR000524">
    <property type="entry name" value="Tscrpt_reg_HTH_GntR"/>
</dbReference>
<evidence type="ECO:0000259" key="4">
    <source>
        <dbReference type="PROSITE" id="PS50949"/>
    </source>
</evidence>
<feature type="domain" description="HTH gntR-type" evidence="4">
    <location>
        <begin position="7"/>
        <end position="75"/>
    </location>
</feature>
<dbReference type="RefSeq" id="WP_184392808.1">
    <property type="nucleotide sequence ID" value="NZ_BAAAJD010000143.1"/>
</dbReference>
<organism evidence="5 6">
    <name type="scientific">Nocardiopsis composta</name>
    <dbReference type="NCBI Taxonomy" id="157465"/>
    <lineage>
        <taxon>Bacteria</taxon>
        <taxon>Bacillati</taxon>
        <taxon>Actinomycetota</taxon>
        <taxon>Actinomycetes</taxon>
        <taxon>Streptosporangiales</taxon>
        <taxon>Nocardiopsidaceae</taxon>
        <taxon>Nocardiopsis</taxon>
    </lineage>
</organism>
<dbReference type="InterPro" id="IPR036390">
    <property type="entry name" value="WH_DNA-bd_sf"/>
</dbReference>
<dbReference type="GO" id="GO:0003677">
    <property type="term" value="F:DNA binding"/>
    <property type="evidence" value="ECO:0007669"/>
    <property type="project" value="UniProtKB-KW"/>
</dbReference>
<dbReference type="EMBL" id="JACHDB010000001">
    <property type="protein sequence ID" value="MBB5433240.1"/>
    <property type="molecule type" value="Genomic_DNA"/>
</dbReference>
<dbReference type="CDD" id="cd07377">
    <property type="entry name" value="WHTH_GntR"/>
    <property type="match status" value="1"/>
</dbReference>
<dbReference type="InterPro" id="IPR050679">
    <property type="entry name" value="Bact_HTH_transcr_reg"/>
</dbReference>
<dbReference type="Pfam" id="PF00392">
    <property type="entry name" value="GntR"/>
    <property type="match status" value="1"/>
</dbReference>
<dbReference type="InterPro" id="IPR028978">
    <property type="entry name" value="Chorismate_lyase_/UTRA_dom_sf"/>
</dbReference>
<dbReference type="Gene3D" id="3.40.1410.10">
    <property type="entry name" value="Chorismate lyase-like"/>
    <property type="match status" value="1"/>
</dbReference>
<reference evidence="5 6" key="1">
    <citation type="submission" date="2020-08" db="EMBL/GenBank/DDBJ databases">
        <title>Sequencing the genomes of 1000 actinobacteria strains.</title>
        <authorList>
            <person name="Klenk H.-P."/>
        </authorList>
    </citation>
    <scope>NUCLEOTIDE SEQUENCE [LARGE SCALE GENOMIC DNA]</scope>
    <source>
        <strain evidence="5 6">DSM 44551</strain>
    </source>
</reference>
<gene>
    <name evidence="5" type="ORF">HDA36_003324</name>
</gene>
<dbReference type="Proteomes" id="UP000572635">
    <property type="component" value="Unassembled WGS sequence"/>
</dbReference>
<dbReference type="SMART" id="SM00866">
    <property type="entry name" value="UTRA"/>
    <property type="match status" value="1"/>
</dbReference>
<name>A0A7W8VEL9_9ACTN</name>
<dbReference type="PANTHER" id="PTHR44846">
    <property type="entry name" value="MANNOSYL-D-GLYCERATE TRANSPORT/METABOLISM SYSTEM REPRESSOR MNGR-RELATED"/>
    <property type="match status" value="1"/>
</dbReference>
<dbReference type="SUPFAM" id="SSF46785">
    <property type="entry name" value="Winged helix' DNA-binding domain"/>
    <property type="match status" value="1"/>
</dbReference>
<proteinExistence type="predicted"/>
<dbReference type="AlphaFoldDB" id="A0A7W8VEL9"/>
<dbReference type="InterPro" id="IPR011663">
    <property type="entry name" value="UTRA"/>
</dbReference>
<dbReference type="Gene3D" id="1.10.10.10">
    <property type="entry name" value="Winged helix-like DNA-binding domain superfamily/Winged helix DNA-binding domain"/>
    <property type="match status" value="1"/>
</dbReference>
<comment type="caution">
    <text evidence="5">The sequence shown here is derived from an EMBL/GenBank/DDBJ whole genome shotgun (WGS) entry which is preliminary data.</text>
</comment>
<dbReference type="PANTHER" id="PTHR44846:SF17">
    <property type="entry name" value="GNTR-FAMILY TRANSCRIPTIONAL REGULATOR"/>
    <property type="match status" value="1"/>
</dbReference>
<evidence type="ECO:0000256" key="3">
    <source>
        <dbReference type="ARBA" id="ARBA00023163"/>
    </source>
</evidence>
<protein>
    <submittedName>
        <fullName evidence="5">GntR family transcriptional regulator</fullName>
    </submittedName>
</protein>
<dbReference type="PRINTS" id="PR00035">
    <property type="entry name" value="HTHGNTR"/>
</dbReference>
<dbReference type="SUPFAM" id="SSF64288">
    <property type="entry name" value="Chorismate lyase-like"/>
    <property type="match status" value="1"/>
</dbReference>
<keyword evidence="2" id="KW-0238">DNA-binding</keyword>
<dbReference type="SMART" id="SM00345">
    <property type="entry name" value="HTH_GNTR"/>
    <property type="match status" value="1"/>
</dbReference>
<dbReference type="PROSITE" id="PS50949">
    <property type="entry name" value="HTH_GNTR"/>
    <property type="match status" value="1"/>
</dbReference>
<evidence type="ECO:0000313" key="5">
    <source>
        <dbReference type="EMBL" id="MBB5433240.1"/>
    </source>
</evidence>
<evidence type="ECO:0000313" key="6">
    <source>
        <dbReference type="Proteomes" id="UP000572635"/>
    </source>
</evidence>
<evidence type="ECO:0000256" key="1">
    <source>
        <dbReference type="ARBA" id="ARBA00023015"/>
    </source>
</evidence>
<dbReference type="GO" id="GO:0003700">
    <property type="term" value="F:DNA-binding transcription factor activity"/>
    <property type="evidence" value="ECO:0007669"/>
    <property type="project" value="InterPro"/>
</dbReference>
<keyword evidence="1" id="KW-0805">Transcription regulation</keyword>
<dbReference type="InterPro" id="IPR036388">
    <property type="entry name" value="WH-like_DNA-bd_sf"/>
</dbReference>
<dbReference type="Pfam" id="PF07702">
    <property type="entry name" value="UTRA"/>
    <property type="match status" value="1"/>
</dbReference>